<evidence type="ECO:0000313" key="4">
    <source>
        <dbReference type="EMBL" id="KAJ9693545.1"/>
    </source>
</evidence>
<reference evidence="4 5" key="1">
    <citation type="journal article" date="2023" name="BMC Biotechnol.">
        <title>Vitis rotundifolia cv Carlos genome sequencing.</title>
        <authorList>
            <person name="Huff M."/>
            <person name="Hulse-Kemp A."/>
            <person name="Scheffler B."/>
            <person name="Youngblood R."/>
            <person name="Simpson S."/>
            <person name="Babiker E."/>
            <person name="Staton M."/>
        </authorList>
    </citation>
    <scope>NUCLEOTIDE SEQUENCE [LARGE SCALE GENOMIC DNA]</scope>
    <source>
        <tissue evidence="4">Leaf</tissue>
    </source>
</reference>
<dbReference type="InterPro" id="IPR004864">
    <property type="entry name" value="LEA_2"/>
</dbReference>
<dbReference type="InterPro" id="IPR055301">
    <property type="entry name" value="Lea14-like_2"/>
</dbReference>
<protein>
    <recommendedName>
        <fullName evidence="3">Late embryogenesis abundant protein LEA-2 subgroup domain-containing protein</fullName>
    </recommendedName>
</protein>
<dbReference type="Gene3D" id="2.60.40.1820">
    <property type="match status" value="1"/>
</dbReference>
<dbReference type="EMBL" id="JARBHA010000008">
    <property type="protein sequence ID" value="KAJ9693545.1"/>
    <property type="molecule type" value="Genomic_DNA"/>
</dbReference>
<dbReference type="Proteomes" id="UP001168098">
    <property type="component" value="Unassembled WGS sequence"/>
</dbReference>
<keyword evidence="2" id="KW-0472">Membrane</keyword>
<feature type="region of interest" description="Disordered" evidence="1">
    <location>
        <begin position="1"/>
        <end position="21"/>
    </location>
</feature>
<organism evidence="4 5">
    <name type="scientific">Vitis rotundifolia</name>
    <name type="common">Muscadine grape</name>
    <dbReference type="NCBI Taxonomy" id="103349"/>
    <lineage>
        <taxon>Eukaryota</taxon>
        <taxon>Viridiplantae</taxon>
        <taxon>Streptophyta</taxon>
        <taxon>Embryophyta</taxon>
        <taxon>Tracheophyta</taxon>
        <taxon>Spermatophyta</taxon>
        <taxon>Magnoliopsida</taxon>
        <taxon>eudicotyledons</taxon>
        <taxon>Gunneridae</taxon>
        <taxon>Pentapetalae</taxon>
        <taxon>rosids</taxon>
        <taxon>Vitales</taxon>
        <taxon>Vitaceae</taxon>
        <taxon>Viteae</taxon>
        <taxon>Vitis</taxon>
    </lineage>
</organism>
<gene>
    <name evidence="4" type="ORF">PVL29_009478</name>
</gene>
<name>A0AA38ZRE6_VITRO</name>
<evidence type="ECO:0000256" key="2">
    <source>
        <dbReference type="SAM" id="Phobius"/>
    </source>
</evidence>
<keyword evidence="2" id="KW-0812">Transmembrane</keyword>
<keyword evidence="5" id="KW-1185">Reference proteome</keyword>
<sequence>MIQNNDHYPNPDPEPVHEAKQRRHVRRRRCLIAIGVVIFLIMLLFIVMLILVLTVFKAKQPKTQVVSATLDGISPRISFPVVRIQLNITLNLQILVENRNHASFKHGSGQSILLYQGEQVGDVEIYPGKIPARRSTTIPSRLTLQVDKVASETLPLVQDILAGQLAIDTRTRIPGRVTFLGFIRKHVVALSDCHFVIAVPEMKIRSQECKERTKF</sequence>
<keyword evidence="2" id="KW-1133">Transmembrane helix</keyword>
<proteinExistence type="predicted"/>
<evidence type="ECO:0000313" key="5">
    <source>
        <dbReference type="Proteomes" id="UP001168098"/>
    </source>
</evidence>
<dbReference type="PANTHER" id="PTHR31852">
    <property type="entry name" value="LATE EMBRYOGENESIS ABUNDANT (LEA) HYDROXYPROLINE-RICH GLYCOPROTEIN FAMILY"/>
    <property type="match status" value="1"/>
</dbReference>
<feature type="domain" description="Late embryogenesis abundant protein LEA-2 subgroup" evidence="3">
    <location>
        <begin position="94"/>
        <end position="187"/>
    </location>
</feature>
<evidence type="ECO:0000259" key="3">
    <source>
        <dbReference type="Pfam" id="PF03168"/>
    </source>
</evidence>
<dbReference type="AlphaFoldDB" id="A0AA38ZRE6"/>
<feature type="transmembrane region" description="Helical" evidence="2">
    <location>
        <begin position="30"/>
        <end position="56"/>
    </location>
</feature>
<dbReference type="Pfam" id="PF03168">
    <property type="entry name" value="LEA_2"/>
    <property type="match status" value="1"/>
</dbReference>
<evidence type="ECO:0000256" key="1">
    <source>
        <dbReference type="SAM" id="MobiDB-lite"/>
    </source>
</evidence>
<comment type="caution">
    <text evidence="4">The sequence shown here is derived from an EMBL/GenBank/DDBJ whole genome shotgun (WGS) entry which is preliminary data.</text>
</comment>
<accession>A0AA38ZRE6</accession>
<dbReference type="SUPFAM" id="SSF117070">
    <property type="entry name" value="LEA14-like"/>
    <property type="match status" value="1"/>
</dbReference>